<dbReference type="FunFam" id="2.40.50.140:FF:000155">
    <property type="entry name" value="rRNA biogenesis protein RRP5"/>
    <property type="match status" value="1"/>
</dbReference>
<dbReference type="SUPFAM" id="SSF50249">
    <property type="entry name" value="Nucleic acid-binding proteins"/>
    <property type="match status" value="12"/>
</dbReference>
<dbReference type="InterPro" id="IPR057301">
    <property type="entry name" value="Rrp5_OB_4th"/>
</dbReference>
<evidence type="ECO:0000256" key="5">
    <source>
        <dbReference type="ARBA" id="ARBA00022737"/>
    </source>
</evidence>
<dbReference type="InterPro" id="IPR057300">
    <property type="entry name" value="OB_Rrp5"/>
</dbReference>
<dbReference type="InterPro" id="IPR048059">
    <property type="entry name" value="Rrp5_S1_rpt_hs1_sc1"/>
</dbReference>
<feature type="domain" description="S1 motif" evidence="11">
    <location>
        <begin position="1155"/>
        <end position="1226"/>
    </location>
</feature>
<dbReference type="CDD" id="cd05708">
    <property type="entry name" value="S1_Rrp5_repeat_sc12"/>
    <property type="match status" value="1"/>
</dbReference>
<feature type="compositionally biased region" description="Basic residues" evidence="10">
    <location>
        <begin position="85"/>
        <end position="95"/>
    </location>
</feature>
<dbReference type="OrthoDB" id="412781at2759"/>
<dbReference type="FunFam" id="2.40.50.140:FF:000159">
    <property type="entry name" value="rRNA biogenesis protein rrp5"/>
    <property type="match status" value="2"/>
</dbReference>
<feature type="domain" description="S1 motif" evidence="11">
    <location>
        <begin position="871"/>
        <end position="935"/>
    </location>
</feature>
<keyword evidence="2" id="KW-0690">Ribosome biogenesis</keyword>
<feature type="domain" description="S1 motif" evidence="11">
    <location>
        <begin position="1056"/>
        <end position="1133"/>
    </location>
</feature>
<dbReference type="FunFam" id="1.25.40.10:FF:000065">
    <property type="entry name" value="Programmed cell death 11"/>
    <property type="match status" value="1"/>
</dbReference>
<feature type="domain" description="S1 motif" evidence="11">
    <location>
        <begin position="1460"/>
        <end position="1530"/>
    </location>
</feature>
<dbReference type="GO" id="GO:0032040">
    <property type="term" value="C:small-subunit processome"/>
    <property type="evidence" value="ECO:0007669"/>
    <property type="project" value="TreeGrafter"/>
</dbReference>
<dbReference type="Proteomes" id="UP000228380">
    <property type="component" value="Unplaced"/>
</dbReference>
<feature type="domain" description="S1 motif" evidence="11">
    <location>
        <begin position="132"/>
        <end position="216"/>
    </location>
</feature>
<dbReference type="GO" id="GO:0003723">
    <property type="term" value="F:RNA binding"/>
    <property type="evidence" value="ECO:0007669"/>
    <property type="project" value="TreeGrafter"/>
</dbReference>
<evidence type="ECO:0000256" key="2">
    <source>
        <dbReference type="ARBA" id="ARBA00022517"/>
    </source>
</evidence>
<feature type="compositionally biased region" description="Basic residues" evidence="10">
    <location>
        <begin position="21"/>
        <end position="32"/>
    </location>
</feature>
<dbReference type="CDD" id="cd05693">
    <property type="entry name" value="S1_Rrp5_repeat_hs1_sc1"/>
    <property type="match status" value="1"/>
</dbReference>
<dbReference type="InterPro" id="IPR003107">
    <property type="entry name" value="HAT"/>
</dbReference>
<feature type="domain" description="S1 motif" evidence="11">
    <location>
        <begin position="1262"/>
        <end position="1336"/>
    </location>
</feature>
<dbReference type="InterPro" id="IPR057302">
    <property type="entry name" value="Rrp5_S1"/>
</dbReference>
<keyword evidence="3" id="KW-0698">rRNA processing</keyword>
<evidence type="ECO:0000256" key="3">
    <source>
        <dbReference type="ARBA" id="ARBA00022552"/>
    </source>
</evidence>
<gene>
    <name evidence="14" type="primary">LOC103706723</name>
</gene>
<dbReference type="Gene3D" id="2.40.50.140">
    <property type="entry name" value="Nucleic acid-binding proteins"/>
    <property type="match status" value="11"/>
</dbReference>
<dbReference type="CDD" id="cd05703">
    <property type="entry name" value="S1_Rrp5_repeat_hs12_sc9"/>
    <property type="match status" value="1"/>
</dbReference>
<dbReference type="Pfam" id="PF24682">
    <property type="entry name" value="OB_RRP5"/>
    <property type="match status" value="1"/>
</dbReference>
<accession>A0A8B7C0K4</accession>
<evidence type="ECO:0000256" key="9">
    <source>
        <dbReference type="ARBA" id="ARBA00076674"/>
    </source>
</evidence>
<feature type="compositionally biased region" description="Basic and acidic residues" evidence="10">
    <location>
        <begin position="1"/>
        <end position="20"/>
    </location>
</feature>
<dbReference type="CDD" id="cd04461">
    <property type="entry name" value="S1_Rrp5_repeat_hs8_sc7"/>
    <property type="match status" value="1"/>
</dbReference>
<dbReference type="InterPro" id="IPR045209">
    <property type="entry name" value="Rrp5"/>
</dbReference>
<dbReference type="FunFam" id="2.40.50.140:FF:000179">
    <property type="entry name" value="rRNA biogenesis protein RRP5"/>
    <property type="match status" value="1"/>
</dbReference>
<comment type="subcellular location">
    <subcellularLocation>
        <location evidence="1">Nucleus</location>
        <location evidence="1">Nucleolus</location>
    </subcellularLocation>
</comment>
<dbReference type="InterPro" id="IPR055430">
    <property type="entry name" value="HAT_Syf1_CNRKL1_C"/>
</dbReference>
<name>A0A8B7C0K4_PHODC</name>
<dbReference type="InterPro" id="IPR003029">
    <property type="entry name" value="S1_domain"/>
</dbReference>
<feature type="domain" description="S1 motif" evidence="11">
    <location>
        <begin position="582"/>
        <end position="651"/>
    </location>
</feature>
<keyword evidence="6" id="KW-0539">Nucleus</keyword>
<dbReference type="PANTHER" id="PTHR23270">
    <property type="entry name" value="PROGRAMMED CELL DEATH PROTEIN 11 PRE-RRNA PROCESSING PROTEIN RRP5"/>
    <property type="match status" value="1"/>
</dbReference>
<dbReference type="PROSITE" id="PS50126">
    <property type="entry name" value="S1"/>
    <property type="match status" value="12"/>
</dbReference>
<dbReference type="Gene3D" id="1.25.40.10">
    <property type="entry name" value="Tetratricopeptide repeat domain"/>
    <property type="match status" value="2"/>
</dbReference>
<dbReference type="SMART" id="SM00316">
    <property type="entry name" value="S1"/>
    <property type="match status" value="13"/>
</dbReference>
<dbReference type="Pfam" id="PF00575">
    <property type="entry name" value="S1"/>
    <property type="match status" value="3"/>
</dbReference>
<dbReference type="PROSITE" id="PS50926">
    <property type="entry name" value="TRAM"/>
    <property type="match status" value="1"/>
</dbReference>
<dbReference type="InterPro" id="IPR011990">
    <property type="entry name" value="TPR-like_helical_dom_sf"/>
</dbReference>
<dbReference type="SMART" id="SM00386">
    <property type="entry name" value="HAT"/>
    <property type="match status" value="6"/>
</dbReference>
<dbReference type="GO" id="GO:0006364">
    <property type="term" value="P:rRNA processing"/>
    <property type="evidence" value="ECO:0007669"/>
    <property type="project" value="UniProtKB-KW"/>
</dbReference>
<reference evidence="14" key="1">
    <citation type="submission" date="2025-08" db="UniProtKB">
        <authorList>
            <consortium name="RefSeq"/>
        </authorList>
    </citation>
    <scope>IDENTIFICATION</scope>
    <source>
        <tissue evidence="14">Young leaves</tissue>
    </source>
</reference>
<dbReference type="PANTHER" id="PTHR23270:SF10">
    <property type="entry name" value="PROTEIN RRP5 HOMOLOG"/>
    <property type="match status" value="1"/>
</dbReference>
<keyword evidence="13" id="KW-1185">Reference proteome</keyword>
<evidence type="ECO:0000256" key="4">
    <source>
        <dbReference type="ARBA" id="ARBA00022553"/>
    </source>
</evidence>
<protein>
    <recommendedName>
        <fullName evidence="8">rRNA biogenesis protein RRP5</fullName>
    </recommendedName>
    <alternativeName>
        <fullName evidence="9">Ribosomal RNA-processing protein 5</fullName>
    </alternativeName>
</protein>
<dbReference type="Pfam" id="PF23231">
    <property type="entry name" value="HAT_Syf1_CNRKL1_C"/>
    <property type="match status" value="1"/>
</dbReference>
<evidence type="ECO:0000313" key="14">
    <source>
        <dbReference type="RefSeq" id="XP_008789163.2"/>
    </source>
</evidence>
<evidence type="ECO:0000256" key="7">
    <source>
        <dbReference type="ARBA" id="ARBA00023274"/>
    </source>
</evidence>
<keyword evidence="5" id="KW-0677">Repeat</keyword>
<dbReference type="FunFam" id="1.25.40.10:FF:000314">
    <property type="entry name" value="rRNA biogenesis protein RRP5"/>
    <property type="match status" value="1"/>
</dbReference>
<feature type="domain" description="S1 motif" evidence="11">
    <location>
        <begin position="318"/>
        <end position="388"/>
    </location>
</feature>
<feature type="domain" description="S1 motif" evidence="11">
    <location>
        <begin position="404"/>
        <end position="478"/>
    </location>
</feature>
<feature type="compositionally biased region" description="Basic and acidic residues" evidence="10">
    <location>
        <begin position="72"/>
        <end position="84"/>
    </location>
</feature>
<evidence type="ECO:0000259" key="11">
    <source>
        <dbReference type="PROSITE" id="PS50126"/>
    </source>
</evidence>
<dbReference type="SUPFAM" id="SSF48452">
    <property type="entry name" value="TPR-like"/>
    <property type="match status" value="2"/>
</dbReference>
<dbReference type="InterPro" id="IPR002792">
    <property type="entry name" value="TRAM_dom"/>
</dbReference>
<organism evidence="13 14">
    <name type="scientific">Phoenix dactylifera</name>
    <name type="common">Date palm</name>
    <dbReference type="NCBI Taxonomy" id="42345"/>
    <lineage>
        <taxon>Eukaryota</taxon>
        <taxon>Viridiplantae</taxon>
        <taxon>Streptophyta</taxon>
        <taxon>Embryophyta</taxon>
        <taxon>Tracheophyta</taxon>
        <taxon>Spermatophyta</taxon>
        <taxon>Magnoliopsida</taxon>
        <taxon>Liliopsida</taxon>
        <taxon>Arecaceae</taxon>
        <taxon>Coryphoideae</taxon>
        <taxon>Phoeniceae</taxon>
        <taxon>Phoenix</taxon>
    </lineage>
</organism>
<feature type="domain" description="S1 motif" evidence="11">
    <location>
        <begin position="1370"/>
        <end position="1439"/>
    </location>
</feature>
<keyword evidence="4" id="KW-0597">Phosphoprotein</keyword>
<dbReference type="KEGG" id="pda:103706723"/>
<dbReference type="FunFam" id="2.40.50.140:FF:000103">
    <property type="entry name" value="protein RRP5 homolog"/>
    <property type="match status" value="1"/>
</dbReference>
<evidence type="ECO:0000256" key="10">
    <source>
        <dbReference type="SAM" id="MobiDB-lite"/>
    </source>
</evidence>
<evidence type="ECO:0000313" key="13">
    <source>
        <dbReference type="Proteomes" id="UP000228380"/>
    </source>
</evidence>
<dbReference type="CDD" id="cd05695">
    <property type="entry name" value="S1_Rrp5_repeat_hs3"/>
    <property type="match status" value="1"/>
</dbReference>
<evidence type="ECO:0000256" key="6">
    <source>
        <dbReference type="ARBA" id="ARBA00023242"/>
    </source>
</evidence>
<evidence type="ECO:0000256" key="8">
    <source>
        <dbReference type="ARBA" id="ARBA00073619"/>
    </source>
</evidence>
<dbReference type="Pfam" id="PF24685">
    <property type="entry name" value="OB_RRP5_4th"/>
    <property type="match status" value="1"/>
</dbReference>
<dbReference type="GeneID" id="103706723"/>
<sequence>MVALSEKKKPQMKRPIDGTKPHKSFKKPRKEKTRPPAPSELPSSLLVQDDDPDFPRGGASVLTREEIAEARAEAEEEFVRESKKSKGGKKKKGTKKSLAEAVDDFGSLFGNGVTGKLPRFANRISLKNISPRMKLLGVVVEVNPKDLVIGLPGGLRGYVRAEEVSDIIIDDGNKDSKSNLLCSIFHVGQLVSCIVVRVDVDKKDGKGNRRIWLSLRLSLLHKGLTLDAVQDGMVLTAQIKSIEDHGYILYFGVSSFTGFLPKSEQDGDLFISRQLLQCVVKSIDKARAVAIVTSDADLVSKSAMKDLKGLSIDLLVPGMMVNARVHSTLENGIMLSFLTYFTGTVDIFHLQNSFSRATWKDDYKQNKKVNARILFIDPSTRAVGLTLNPYIVQNKAPPAIVRTGEIYDNSLILRVDRGIGFLLEVPSSPVPLPAYVSISDVSDEKVTKLEKKFKEGDYVRVRVLGMRHLDGLAMGTLKASAFEGSVFTHSDVKPGMLVKAKVTAVENFGAIIQFFGGVKALCPLQHMSELDILKPPKKFKVGAELLFRVLGCKSKRITVTHKKTLVKSKLPVFASYADATEGLIVHGWIAKIAKHGCFVRFYGGVQGFAQRSELGLEPGIEADAAYHVGQVVKCRVISSAPASRRINISFVISPKRISEDDIAKLGSIVSGVVERLTPAAVIIHVNGNAYLKGTLFDEHLADHQGQAVLLKSLLRPGYQFDQLLVLDTEGQNLILSAKYSLINYAKEIPSDLSQIHPLSVVNGYVCNIIENGCFVRFLGRLTGFSPKDKVTDQQIDNLSDAFYVGQSVRSHVLTVNGETGRIKLSLKQSLCSSSDVSFVRGYFLLEEKIAALHISDANNPDSSWTRSFSIGSLVEGEIQEIKEFGVVVNFIDNGDVVGFVPHHQLGGINVEVGSVIKALVLDIAKSDGLVDLSLKSELVTSACVDGAKKKRRRSTSTDLQLHQTVNAVVEIVKENYLVLSIPEYNYAIGYASMTDYNMQKLPHKHFLNGQSVLVTVGALPSSCPSGRLLLLLKSTREVSETSRSKRAKKMSSYTVGSLVAAEIIDIKPLELILKFGTGFHGRIHITEVFDNNHDMENPFSKFKIGQLLDARIVAKPEQSGKSGKGYRWELSVRPSLLTGESTKIPTAEEFNFSVGSIVKGYVVKVDGEWVWLTVSRYVMAHIFFLDSSCEPGELQEFQQRYSVGQAVKGKIVSANKEKKLLRLTSCLSSFVSESSVDHEIVKVDIQENRVSNVNCAEHILQGNIVGGKVKRILPGVSGLLVQIGPHLFGKAHYTELVDAWVAQPLSGYHEGQFVKCKILEITRSSEGTAHVDLSLRSSLQDIQSVNSTALDNNLNTHIKRFEKIEDLHPNMDVQGYVKSVTSKGCFIMLSRMIDARILLSNLSDGYIENPEKEFPAGKLVHGRVLSVDPASKRVEVTLKTDMKTEVAKSDPGVFCNLHVSDIISGQIRRTEPYGLFIAIDNTNVVGLCHKSELSDEPIDNIETRYKAGDRVVATVLKVDEERHRISLGMKKSYFGNASDVHIISNHGTDDDSVDGTLLALQQNDDLPHIEKMFGCDSEDPAVLKQAETRASVLPLQVVLDDSDGSDLDNVTVSQEIVNVTDMAAKKSARRMKKKAKEERELEISASEERNLQKDIPKTADEFEKLVRSSPNSSFVWIKYMAFMLSLADVEKARSIAERALRTINIREEGEKLNIWVAYFNLENEYGSPPEEAVKKTFQRALQYCDPKKLHLALLGMYERTEQHKLADELLERMTKKFKNSCKVWLHCVQSFMKQRKDGIQPIVNRALLSLPHNKHIKFISQTAILEFKCGVPDRGRSMFEGILREYPKRTDLWSIYLDQEIRLGDVEVIRALFERATSLSLPPKKMKFLFKKYLEYEKARGDDDRIEHVKNRALEYVESSLA</sequence>
<feature type="region of interest" description="Disordered" evidence="10">
    <location>
        <begin position="1"/>
        <end position="60"/>
    </location>
</feature>
<dbReference type="InterPro" id="IPR012340">
    <property type="entry name" value="NA-bd_OB-fold"/>
</dbReference>
<evidence type="ECO:0000259" key="12">
    <source>
        <dbReference type="PROSITE" id="PS50926"/>
    </source>
</evidence>
<feature type="domain" description="TRAM" evidence="12">
    <location>
        <begin position="452"/>
        <end position="513"/>
    </location>
</feature>
<feature type="region of interest" description="Disordered" evidence="10">
    <location>
        <begin position="72"/>
        <end position="96"/>
    </location>
</feature>
<feature type="domain" description="S1 motif" evidence="11">
    <location>
        <begin position="495"/>
        <end position="562"/>
    </location>
</feature>
<feature type="domain" description="S1 motif" evidence="11">
    <location>
        <begin position="758"/>
        <end position="827"/>
    </location>
</feature>
<evidence type="ECO:0000256" key="1">
    <source>
        <dbReference type="ARBA" id="ARBA00004604"/>
    </source>
</evidence>
<proteinExistence type="predicted"/>
<dbReference type="RefSeq" id="XP_008789163.2">
    <property type="nucleotide sequence ID" value="XM_008790941.4"/>
</dbReference>
<keyword evidence="7" id="KW-0687">Ribonucleoprotein</keyword>
<dbReference type="Pfam" id="PF23459">
    <property type="entry name" value="S1_RRP5"/>
    <property type="match status" value="4"/>
</dbReference>